<comment type="similarity">
    <text evidence="2">Belongs to the ferric reductase (FRE) family.</text>
</comment>
<dbReference type="GO" id="GO:0015677">
    <property type="term" value="P:copper ion import"/>
    <property type="evidence" value="ECO:0007669"/>
    <property type="project" value="TreeGrafter"/>
</dbReference>
<dbReference type="PANTHER" id="PTHR32361:SF9">
    <property type="entry name" value="FERRIC REDUCTASE TRANSMEMBRANE COMPONENT 3-RELATED"/>
    <property type="match status" value="1"/>
</dbReference>
<keyword evidence="18" id="KW-1185">Reference proteome</keyword>
<evidence type="ECO:0000256" key="5">
    <source>
        <dbReference type="ARBA" id="ARBA00022475"/>
    </source>
</evidence>
<sequence length="635" mass="68812">MAHESSSGSTGSSSNSTGTSSGSAATTTTAAAASKNNKANKNAAISKATYDTWYVIAGVTGACMAVYLFSVANAWYIRRRVAAARRAGKAASPPAATTGASVSISRVPKALNAVFANIAYYRVWPLWIWSATSTAEWWWTWAYTGIVLGLGFWGCISNGKLDYANPMGYVAFGQIPLIVALSSRNNVLSWLTGISYEKLNYLHRASGRLCVLTTWLHTLGWFKKGLGKHGPGTNIFLTGMLAAVAALIMWLTSFALARKIAYEFFLISHITMGIIFIVGSYYHWPRLGEWCWVGLVIWAFDRVLATCRMMWVNKVWLMPFSSKRAAHSACTVELVDPDVVRLTVNRPNMKWSPAQHAYITMPGVATLRYEQHPMTIANIQSETGDVTFIIRAQTGFTRRLVHRLTEQKSSDINCYLDGPYGMSHGLNHYDSVILVSGGTGVTYGTAHLLSIMEGSRNATTAVSNCRLVWNVREAANVSWIAPMINEAVAKGLGQTRFHIDIYITRSAASDEPGTAHVAPIEDTATPEYSPSGSTENVNDKGSASSLGDEKYASIAGLSAEAAQLVSWHRGRSHIEGILRSDRSESATDGAGVAVACCGPSGLTLDARRAVCKVNSAGSILRGQNDVTFYSELFGW</sequence>
<feature type="transmembrane region" description="Helical" evidence="15">
    <location>
        <begin position="53"/>
        <end position="76"/>
    </location>
</feature>
<dbReference type="SUPFAM" id="SSF52343">
    <property type="entry name" value="Ferredoxin reductase-like, C-terminal NADP-linked domain"/>
    <property type="match status" value="1"/>
</dbReference>
<dbReference type="GO" id="GO:0006879">
    <property type="term" value="P:intracellular iron ion homeostasis"/>
    <property type="evidence" value="ECO:0007669"/>
    <property type="project" value="TreeGrafter"/>
</dbReference>
<keyword evidence="4" id="KW-0813">Transport</keyword>
<evidence type="ECO:0000256" key="2">
    <source>
        <dbReference type="ARBA" id="ARBA00006278"/>
    </source>
</evidence>
<feature type="compositionally biased region" description="Polar residues" evidence="14">
    <location>
        <begin position="526"/>
        <end position="544"/>
    </location>
</feature>
<evidence type="ECO:0000256" key="13">
    <source>
        <dbReference type="ARBA" id="ARBA00048483"/>
    </source>
</evidence>
<dbReference type="InterPro" id="IPR051410">
    <property type="entry name" value="Ferric/Cupric_Reductase"/>
</dbReference>
<dbReference type="Pfam" id="PF08030">
    <property type="entry name" value="NAD_binding_6"/>
    <property type="match status" value="1"/>
</dbReference>
<evidence type="ECO:0000313" key="17">
    <source>
        <dbReference type="EMBL" id="RSH84110.1"/>
    </source>
</evidence>
<keyword evidence="6 15" id="KW-0812">Transmembrane</keyword>
<dbReference type="Pfam" id="PF08022">
    <property type="entry name" value="FAD_binding_8"/>
    <property type="match status" value="1"/>
</dbReference>
<feature type="transmembrane region" description="Helical" evidence="15">
    <location>
        <begin position="264"/>
        <end position="284"/>
    </location>
</feature>
<name>A0A427XZ46_9TREE</name>
<keyword evidence="5" id="KW-1003">Cell membrane</keyword>
<dbReference type="CDD" id="cd06186">
    <property type="entry name" value="NOX_Duox_like_FAD_NADP"/>
    <property type="match status" value="1"/>
</dbReference>
<reference evidence="17 18" key="1">
    <citation type="submission" date="2018-11" db="EMBL/GenBank/DDBJ databases">
        <title>Genome sequence of Apiotrichum porosum DSM 27194.</title>
        <authorList>
            <person name="Aliyu H."/>
            <person name="Gorte O."/>
            <person name="Ochsenreither K."/>
        </authorList>
    </citation>
    <scope>NUCLEOTIDE SEQUENCE [LARGE SCALE GENOMIC DNA]</scope>
    <source>
        <strain evidence="17 18">DSM 27194</strain>
    </source>
</reference>
<evidence type="ECO:0000256" key="4">
    <source>
        <dbReference type="ARBA" id="ARBA00022448"/>
    </source>
</evidence>
<dbReference type="GO" id="GO:0005886">
    <property type="term" value="C:plasma membrane"/>
    <property type="evidence" value="ECO:0007669"/>
    <property type="project" value="UniProtKB-SubCell"/>
</dbReference>
<evidence type="ECO:0000256" key="12">
    <source>
        <dbReference type="ARBA" id="ARBA00023180"/>
    </source>
</evidence>
<keyword evidence="11 15" id="KW-0472">Membrane</keyword>
<evidence type="ECO:0000256" key="9">
    <source>
        <dbReference type="ARBA" id="ARBA00023002"/>
    </source>
</evidence>
<gene>
    <name evidence="17" type="ORF">EHS24_005609</name>
</gene>
<protein>
    <recommendedName>
        <fullName evidence="3">ferric-chelate reductase (NADPH)</fullName>
        <ecNumber evidence="3">1.16.1.9</ecNumber>
    </recommendedName>
</protein>
<dbReference type="RefSeq" id="XP_028477558.1">
    <property type="nucleotide sequence ID" value="XM_028621106.1"/>
</dbReference>
<dbReference type="PROSITE" id="PS51384">
    <property type="entry name" value="FAD_FR"/>
    <property type="match status" value="1"/>
</dbReference>
<dbReference type="InterPro" id="IPR013112">
    <property type="entry name" value="FAD-bd_8"/>
</dbReference>
<evidence type="ECO:0000256" key="10">
    <source>
        <dbReference type="ARBA" id="ARBA00023065"/>
    </source>
</evidence>
<dbReference type="STRING" id="105984.A0A427XZ46"/>
<dbReference type="GeneID" id="39590152"/>
<dbReference type="PANTHER" id="PTHR32361">
    <property type="entry name" value="FERRIC/CUPRIC REDUCTASE TRANSMEMBRANE COMPONENT"/>
    <property type="match status" value="1"/>
</dbReference>
<dbReference type="SFLD" id="SFLDG01168">
    <property type="entry name" value="Ferric_reductase_subgroup_(FRE"/>
    <property type="match status" value="1"/>
</dbReference>
<evidence type="ECO:0000313" key="18">
    <source>
        <dbReference type="Proteomes" id="UP000279236"/>
    </source>
</evidence>
<keyword evidence="9" id="KW-0560">Oxidoreductase</keyword>
<dbReference type="Gene3D" id="3.40.50.80">
    <property type="entry name" value="Nucleotide-binding domain of ferredoxin-NADP reductase (FNR) module"/>
    <property type="match status" value="1"/>
</dbReference>
<dbReference type="GO" id="GO:0006826">
    <property type="term" value="P:iron ion transport"/>
    <property type="evidence" value="ECO:0007669"/>
    <property type="project" value="TreeGrafter"/>
</dbReference>
<keyword evidence="10" id="KW-0406">Ion transport</keyword>
<dbReference type="Proteomes" id="UP000279236">
    <property type="component" value="Unassembled WGS sequence"/>
</dbReference>
<dbReference type="OrthoDB" id="4494341at2759"/>
<dbReference type="InterPro" id="IPR017927">
    <property type="entry name" value="FAD-bd_FR_type"/>
</dbReference>
<dbReference type="InterPro" id="IPR013130">
    <property type="entry name" value="Fe3_Rdtase_TM_dom"/>
</dbReference>
<comment type="caution">
    <text evidence="17">The sequence shown here is derived from an EMBL/GenBank/DDBJ whole genome shotgun (WGS) entry which is preliminary data.</text>
</comment>
<evidence type="ECO:0000256" key="8">
    <source>
        <dbReference type="ARBA" id="ARBA00022989"/>
    </source>
</evidence>
<dbReference type="SFLD" id="SFLDS00052">
    <property type="entry name" value="Ferric_Reductase_Domain"/>
    <property type="match status" value="1"/>
</dbReference>
<dbReference type="Pfam" id="PF01794">
    <property type="entry name" value="Ferric_reduct"/>
    <property type="match status" value="1"/>
</dbReference>
<evidence type="ECO:0000256" key="14">
    <source>
        <dbReference type="SAM" id="MobiDB-lite"/>
    </source>
</evidence>
<dbReference type="GO" id="GO:0052851">
    <property type="term" value="F:ferric-chelate reductase (NADPH) activity"/>
    <property type="evidence" value="ECO:0007669"/>
    <property type="project" value="UniProtKB-EC"/>
</dbReference>
<evidence type="ECO:0000256" key="6">
    <source>
        <dbReference type="ARBA" id="ARBA00022692"/>
    </source>
</evidence>
<comment type="subcellular location">
    <subcellularLocation>
        <location evidence="1">Cell membrane</location>
        <topology evidence="1">Multi-pass membrane protein</topology>
    </subcellularLocation>
</comment>
<feature type="region of interest" description="Disordered" evidence="14">
    <location>
        <begin position="1"/>
        <end position="24"/>
    </location>
</feature>
<dbReference type="EMBL" id="RSCE01000003">
    <property type="protein sequence ID" value="RSH84110.1"/>
    <property type="molecule type" value="Genomic_DNA"/>
</dbReference>
<dbReference type="AlphaFoldDB" id="A0A427XZ46"/>
<dbReference type="InterPro" id="IPR013121">
    <property type="entry name" value="Fe_red_NAD-bd_6"/>
</dbReference>
<feature type="transmembrane region" description="Helical" evidence="15">
    <location>
        <begin position="137"/>
        <end position="156"/>
    </location>
</feature>
<feature type="transmembrane region" description="Helical" evidence="15">
    <location>
        <begin position="235"/>
        <end position="257"/>
    </location>
</feature>
<evidence type="ECO:0000256" key="15">
    <source>
        <dbReference type="SAM" id="Phobius"/>
    </source>
</evidence>
<evidence type="ECO:0000256" key="11">
    <source>
        <dbReference type="ARBA" id="ARBA00023136"/>
    </source>
</evidence>
<evidence type="ECO:0000256" key="3">
    <source>
        <dbReference type="ARBA" id="ARBA00012668"/>
    </source>
</evidence>
<keyword evidence="12" id="KW-0325">Glycoprotein</keyword>
<keyword evidence="8 15" id="KW-1133">Transmembrane helix</keyword>
<evidence type="ECO:0000256" key="1">
    <source>
        <dbReference type="ARBA" id="ARBA00004651"/>
    </source>
</evidence>
<accession>A0A427XZ46</accession>
<dbReference type="Gene3D" id="2.40.30.10">
    <property type="entry name" value="Translation factors"/>
    <property type="match status" value="1"/>
</dbReference>
<evidence type="ECO:0000259" key="16">
    <source>
        <dbReference type="PROSITE" id="PS51384"/>
    </source>
</evidence>
<organism evidence="17 18">
    <name type="scientific">Apiotrichum porosum</name>
    <dbReference type="NCBI Taxonomy" id="105984"/>
    <lineage>
        <taxon>Eukaryota</taxon>
        <taxon>Fungi</taxon>
        <taxon>Dikarya</taxon>
        <taxon>Basidiomycota</taxon>
        <taxon>Agaricomycotina</taxon>
        <taxon>Tremellomycetes</taxon>
        <taxon>Trichosporonales</taxon>
        <taxon>Trichosporonaceae</taxon>
        <taxon>Apiotrichum</taxon>
    </lineage>
</organism>
<dbReference type="SUPFAM" id="SSF63380">
    <property type="entry name" value="Riboflavin synthase domain-like"/>
    <property type="match status" value="1"/>
</dbReference>
<comment type="catalytic activity">
    <reaction evidence="13">
        <text>2 a Fe(II)-siderophore + NADP(+) + H(+) = 2 a Fe(III)-siderophore + NADPH</text>
        <dbReference type="Rhea" id="RHEA:28795"/>
        <dbReference type="Rhea" id="RHEA-COMP:11342"/>
        <dbReference type="Rhea" id="RHEA-COMP:11344"/>
        <dbReference type="ChEBI" id="CHEBI:15378"/>
        <dbReference type="ChEBI" id="CHEBI:29033"/>
        <dbReference type="ChEBI" id="CHEBI:29034"/>
        <dbReference type="ChEBI" id="CHEBI:57783"/>
        <dbReference type="ChEBI" id="CHEBI:58349"/>
        <dbReference type="EC" id="1.16.1.9"/>
    </reaction>
</comment>
<feature type="domain" description="FAD-binding FR-type" evidence="16">
    <location>
        <begin position="313"/>
        <end position="426"/>
    </location>
</feature>
<keyword evidence="7" id="KW-0249">Electron transport</keyword>
<dbReference type="InterPro" id="IPR039261">
    <property type="entry name" value="FNR_nucleotide-bd"/>
</dbReference>
<dbReference type="EC" id="1.16.1.9" evidence="3"/>
<proteinExistence type="inferred from homology"/>
<dbReference type="InterPro" id="IPR017938">
    <property type="entry name" value="Riboflavin_synthase-like_b-brl"/>
</dbReference>
<evidence type="ECO:0000256" key="7">
    <source>
        <dbReference type="ARBA" id="ARBA00022982"/>
    </source>
</evidence>
<feature type="region of interest" description="Disordered" evidence="14">
    <location>
        <begin position="512"/>
        <end position="544"/>
    </location>
</feature>